<proteinExistence type="predicted"/>
<name>J3LV65_ORYBR</name>
<protein>
    <submittedName>
        <fullName evidence="1">Uncharacterized protein</fullName>
    </submittedName>
</protein>
<dbReference type="Proteomes" id="UP000006038">
    <property type="component" value="Chromosome 4"/>
</dbReference>
<keyword evidence="2" id="KW-1185">Reference proteome</keyword>
<reference evidence="1" key="2">
    <citation type="submission" date="2013-04" db="UniProtKB">
        <authorList>
            <consortium name="EnsemblPlants"/>
        </authorList>
    </citation>
    <scope>IDENTIFICATION</scope>
</reference>
<dbReference type="HOGENOM" id="CLU_3130391_0_0_1"/>
<evidence type="ECO:0000313" key="1">
    <source>
        <dbReference type="EnsemblPlants" id="OB04G10400.1"/>
    </source>
</evidence>
<dbReference type="EnsemblPlants" id="OB04G10400.1">
    <property type="protein sequence ID" value="OB04G10400.1"/>
    <property type="gene ID" value="OB04G10400"/>
</dbReference>
<evidence type="ECO:0000313" key="2">
    <source>
        <dbReference type="Proteomes" id="UP000006038"/>
    </source>
</evidence>
<organism evidence="1">
    <name type="scientific">Oryza brachyantha</name>
    <name type="common">malo sina</name>
    <dbReference type="NCBI Taxonomy" id="4533"/>
    <lineage>
        <taxon>Eukaryota</taxon>
        <taxon>Viridiplantae</taxon>
        <taxon>Streptophyta</taxon>
        <taxon>Embryophyta</taxon>
        <taxon>Tracheophyta</taxon>
        <taxon>Spermatophyta</taxon>
        <taxon>Magnoliopsida</taxon>
        <taxon>Liliopsida</taxon>
        <taxon>Poales</taxon>
        <taxon>Poaceae</taxon>
        <taxon>BOP clade</taxon>
        <taxon>Oryzoideae</taxon>
        <taxon>Oryzeae</taxon>
        <taxon>Oryzinae</taxon>
        <taxon>Oryza</taxon>
    </lineage>
</organism>
<accession>J3LV65</accession>
<dbReference type="AlphaFoldDB" id="J3LV65"/>
<reference evidence="1" key="1">
    <citation type="journal article" date="2013" name="Nat. Commun.">
        <title>Whole-genome sequencing of Oryza brachyantha reveals mechanisms underlying Oryza genome evolution.</title>
        <authorList>
            <person name="Chen J."/>
            <person name="Huang Q."/>
            <person name="Gao D."/>
            <person name="Wang J."/>
            <person name="Lang Y."/>
            <person name="Liu T."/>
            <person name="Li B."/>
            <person name="Bai Z."/>
            <person name="Luis Goicoechea J."/>
            <person name="Liang C."/>
            <person name="Chen C."/>
            <person name="Zhang W."/>
            <person name="Sun S."/>
            <person name="Liao Y."/>
            <person name="Zhang X."/>
            <person name="Yang L."/>
            <person name="Song C."/>
            <person name="Wang M."/>
            <person name="Shi J."/>
            <person name="Liu G."/>
            <person name="Liu J."/>
            <person name="Zhou H."/>
            <person name="Zhou W."/>
            <person name="Yu Q."/>
            <person name="An N."/>
            <person name="Chen Y."/>
            <person name="Cai Q."/>
            <person name="Wang B."/>
            <person name="Liu B."/>
            <person name="Min J."/>
            <person name="Huang Y."/>
            <person name="Wu H."/>
            <person name="Li Z."/>
            <person name="Zhang Y."/>
            <person name="Yin Y."/>
            <person name="Song W."/>
            <person name="Jiang J."/>
            <person name="Jackson S.A."/>
            <person name="Wing R.A."/>
            <person name="Wang J."/>
            <person name="Chen M."/>
        </authorList>
    </citation>
    <scope>NUCLEOTIDE SEQUENCE [LARGE SCALE GENOMIC DNA]</scope>
    <source>
        <strain evidence="1">cv. IRGC 101232</strain>
    </source>
</reference>
<sequence>SLHLLHRWCHLVWCLIESRRKLPLLGSRMMYTPCTYLYAPFICKQIVYLL</sequence>
<dbReference type="Gramene" id="OB04G10400.1">
    <property type="protein sequence ID" value="OB04G10400.1"/>
    <property type="gene ID" value="OB04G10400"/>
</dbReference>